<dbReference type="EMBL" id="VFSU01000028">
    <property type="protein sequence ID" value="TPE60210.1"/>
    <property type="molecule type" value="Genomic_DNA"/>
</dbReference>
<evidence type="ECO:0000313" key="2">
    <source>
        <dbReference type="Proteomes" id="UP000319897"/>
    </source>
</evidence>
<sequence length="141" mass="14208">MRLSNLADYGVVVMTAAARAAAEGRLSSAAQVAQLTGIPAPTVAKLMGQLGRAGLLTSQRGVAGGFALAREASAISLADIVEAIDGPIALTHCGQPGADCCNLSTSCQVKPHWAPVNRAVHAALAGVSLAELAPERMQVPA</sequence>
<keyword evidence="2" id="KW-1185">Reference proteome</keyword>
<dbReference type="AlphaFoldDB" id="A0A501XI49"/>
<proteinExistence type="predicted"/>
<dbReference type="InterPro" id="IPR000944">
    <property type="entry name" value="Tscrpt_reg_Rrf2"/>
</dbReference>
<protein>
    <submittedName>
        <fullName evidence="1">SUF system Fe-S cluster assembly regulator</fullName>
    </submittedName>
</protein>
<dbReference type="NCBIfam" id="TIGR02944">
    <property type="entry name" value="suf_reg_Xantho"/>
    <property type="match status" value="1"/>
</dbReference>
<dbReference type="InterPro" id="IPR036388">
    <property type="entry name" value="WH-like_DNA-bd_sf"/>
</dbReference>
<gene>
    <name evidence="1" type="ORF">FJQ54_11775</name>
</gene>
<dbReference type="NCBIfam" id="TIGR00738">
    <property type="entry name" value="rrf2_super"/>
    <property type="match status" value="1"/>
</dbReference>
<dbReference type="PANTHER" id="PTHR33221:SF2">
    <property type="entry name" value="TRANSCRIPTIONAL REGULATOR"/>
    <property type="match status" value="1"/>
</dbReference>
<evidence type="ECO:0000313" key="1">
    <source>
        <dbReference type="EMBL" id="TPE60210.1"/>
    </source>
</evidence>
<comment type="caution">
    <text evidence="1">The sequence shown here is derived from an EMBL/GenBank/DDBJ whole genome shotgun (WGS) entry which is preliminary data.</text>
</comment>
<organism evidence="1 2">
    <name type="scientific">Sandaracinobacter neustonicus</name>
    <dbReference type="NCBI Taxonomy" id="1715348"/>
    <lineage>
        <taxon>Bacteria</taxon>
        <taxon>Pseudomonadati</taxon>
        <taxon>Pseudomonadota</taxon>
        <taxon>Alphaproteobacteria</taxon>
        <taxon>Sphingomonadales</taxon>
        <taxon>Sphingosinicellaceae</taxon>
        <taxon>Sandaracinobacter</taxon>
    </lineage>
</organism>
<dbReference type="Gene3D" id="1.10.10.10">
    <property type="entry name" value="Winged helix-like DNA-binding domain superfamily/Winged helix DNA-binding domain"/>
    <property type="match status" value="1"/>
</dbReference>
<dbReference type="GO" id="GO:0003700">
    <property type="term" value="F:DNA-binding transcription factor activity"/>
    <property type="evidence" value="ECO:0007669"/>
    <property type="project" value="TreeGrafter"/>
</dbReference>
<dbReference type="InterPro" id="IPR036390">
    <property type="entry name" value="WH_DNA-bd_sf"/>
</dbReference>
<dbReference type="Proteomes" id="UP000319897">
    <property type="component" value="Unassembled WGS sequence"/>
</dbReference>
<dbReference type="InterPro" id="IPR030489">
    <property type="entry name" value="TR_Rrf2-type_CS"/>
</dbReference>
<accession>A0A501XI49</accession>
<dbReference type="SUPFAM" id="SSF46785">
    <property type="entry name" value="Winged helix' DNA-binding domain"/>
    <property type="match status" value="1"/>
</dbReference>
<dbReference type="PROSITE" id="PS51197">
    <property type="entry name" value="HTH_RRF2_2"/>
    <property type="match status" value="1"/>
</dbReference>
<name>A0A501XI49_9SPHN</name>
<dbReference type="Pfam" id="PF02082">
    <property type="entry name" value="Rrf2"/>
    <property type="match status" value="1"/>
</dbReference>
<reference evidence="1 2" key="1">
    <citation type="submission" date="2019-06" db="EMBL/GenBank/DDBJ databases">
        <authorList>
            <person name="Lee I."/>
            <person name="Jang G.I."/>
            <person name="Hwang C.Y."/>
        </authorList>
    </citation>
    <scope>NUCLEOTIDE SEQUENCE [LARGE SCALE GENOMIC DNA]</scope>
    <source>
        <strain evidence="1 2">PAMC 28131</strain>
    </source>
</reference>
<dbReference type="OrthoDB" id="9808360at2"/>
<dbReference type="PROSITE" id="PS01332">
    <property type="entry name" value="HTH_RRF2_1"/>
    <property type="match status" value="1"/>
</dbReference>
<dbReference type="PANTHER" id="PTHR33221">
    <property type="entry name" value="WINGED HELIX-TURN-HELIX TRANSCRIPTIONAL REGULATOR, RRF2 FAMILY"/>
    <property type="match status" value="1"/>
</dbReference>
<dbReference type="GO" id="GO:0005829">
    <property type="term" value="C:cytosol"/>
    <property type="evidence" value="ECO:0007669"/>
    <property type="project" value="TreeGrafter"/>
</dbReference>
<dbReference type="InterPro" id="IPR014290">
    <property type="entry name" value="SUF_FeS_clus_asmbl_reg"/>
</dbReference>